<dbReference type="InterPro" id="IPR020841">
    <property type="entry name" value="PKS_Beta-ketoAc_synthase_dom"/>
</dbReference>
<dbReference type="Pfam" id="PF22953">
    <property type="entry name" value="SpnB_Rossmann"/>
    <property type="match status" value="1"/>
</dbReference>
<dbReference type="InterPro" id="IPR001227">
    <property type="entry name" value="Ac_transferase_dom_sf"/>
</dbReference>
<keyword evidence="2" id="KW-0808">Transferase</keyword>
<dbReference type="InterPro" id="IPR020807">
    <property type="entry name" value="PKS_DH"/>
</dbReference>
<dbReference type="SMART" id="SM00825">
    <property type="entry name" value="PKS_KS"/>
    <property type="match status" value="1"/>
</dbReference>
<feature type="compositionally biased region" description="Low complexity" evidence="5">
    <location>
        <begin position="774"/>
        <end position="805"/>
    </location>
</feature>
<dbReference type="CDD" id="cd00833">
    <property type="entry name" value="PKS"/>
    <property type="match status" value="1"/>
</dbReference>
<feature type="compositionally biased region" description="Gly residues" evidence="5">
    <location>
        <begin position="218"/>
        <end position="230"/>
    </location>
</feature>
<evidence type="ECO:0000256" key="5">
    <source>
        <dbReference type="SAM" id="MobiDB-lite"/>
    </source>
</evidence>
<comment type="pathway">
    <text evidence="1">Antibiotic biosynthesis.</text>
</comment>
<keyword evidence="3" id="KW-0511">Multifunctional enzyme</keyword>
<feature type="region of interest" description="Disordered" evidence="5">
    <location>
        <begin position="1468"/>
        <end position="1503"/>
    </location>
</feature>
<dbReference type="Gene3D" id="3.40.50.1820">
    <property type="entry name" value="alpha/beta hydrolase"/>
    <property type="match status" value="1"/>
</dbReference>
<dbReference type="InterPro" id="IPR029058">
    <property type="entry name" value="AB_hydrolase_fold"/>
</dbReference>
<feature type="region of interest" description="Disordered" evidence="5">
    <location>
        <begin position="276"/>
        <end position="297"/>
    </location>
</feature>
<keyword evidence="8" id="KW-1185">Reference proteome</keyword>
<dbReference type="InterPro" id="IPR036291">
    <property type="entry name" value="NAD(P)-bd_dom_sf"/>
</dbReference>
<gene>
    <name evidence="7" type="ORF">QEZ40_006081</name>
</gene>
<dbReference type="Gene3D" id="3.10.129.110">
    <property type="entry name" value="Polyketide synthase dehydratase"/>
    <property type="match status" value="1"/>
</dbReference>
<dbReference type="Pfam" id="PF00698">
    <property type="entry name" value="Acyl_transf_1"/>
    <property type="match status" value="1"/>
</dbReference>
<dbReference type="InterPro" id="IPR016039">
    <property type="entry name" value="Thiolase-like"/>
</dbReference>
<dbReference type="Gene3D" id="3.40.366.10">
    <property type="entry name" value="Malonyl-Coenzyme A Acyl Carrier Protein, domain 2"/>
    <property type="match status" value="1"/>
</dbReference>
<dbReference type="Gene3D" id="3.40.47.10">
    <property type="match status" value="1"/>
</dbReference>
<dbReference type="SUPFAM" id="SSF52151">
    <property type="entry name" value="FabD/lysophospholipase-like"/>
    <property type="match status" value="1"/>
</dbReference>
<comment type="caution">
    <text evidence="7">The sequence shown here is derived from an EMBL/GenBank/DDBJ whole genome shotgun (WGS) entry which is preliminary data.</text>
</comment>
<dbReference type="SUPFAM" id="SSF51735">
    <property type="entry name" value="NAD(P)-binding Rossmann-fold domains"/>
    <property type="match status" value="1"/>
</dbReference>
<dbReference type="GO" id="GO:0016746">
    <property type="term" value="F:acyltransferase activity"/>
    <property type="evidence" value="ECO:0007669"/>
    <property type="project" value="UniProtKB-KW"/>
</dbReference>
<dbReference type="InterPro" id="IPR020802">
    <property type="entry name" value="TesA-like"/>
</dbReference>
<dbReference type="InterPro" id="IPR049552">
    <property type="entry name" value="PKS_DH_N"/>
</dbReference>
<evidence type="ECO:0000256" key="3">
    <source>
        <dbReference type="ARBA" id="ARBA00023268"/>
    </source>
</evidence>
<dbReference type="SUPFAM" id="SSF53901">
    <property type="entry name" value="Thiolase-like"/>
    <property type="match status" value="1"/>
</dbReference>
<dbReference type="PANTHER" id="PTHR43775">
    <property type="entry name" value="FATTY ACID SYNTHASE"/>
    <property type="match status" value="1"/>
</dbReference>
<reference evidence="7 8" key="1">
    <citation type="submission" date="2023-05" db="EMBL/GenBank/DDBJ databases">
        <title>Sequencing and Assembly of Streptomyces sp. NP73.</title>
        <authorList>
            <person name="Konwar A.N."/>
            <person name="Saikia K."/>
            <person name="Thakur D."/>
        </authorList>
    </citation>
    <scope>NUCLEOTIDE SEQUENCE [LARGE SCALE GENOMIC DNA]</scope>
    <source>
        <strain evidence="7 8">NP73</strain>
    </source>
</reference>
<dbReference type="Pfam" id="PF22621">
    <property type="entry name" value="CurL-like_PKS_C"/>
    <property type="match status" value="1"/>
</dbReference>
<dbReference type="InterPro" id="IPR014030">
    <property type="entry name" value="Ketoacyl_synth_N"/>
</dbReference>
<dbReference type="InterPro" id="IPR016035">
    <property type="entry name" value="Acyl_Trfase/lysoPLipase"/>
</dbReference>
<dbReference type="InterPro" id="IPR042104">
    <property type="entry name" value="PKS_dehydratase_sf"/>
</dbReference>
<feature type="region of interest" description="Disordered" evidence="5">
    <location>
        <begin position="763"/>
        <end position="805"/>
    </location>
</feature>
<dbReference type="InterPro" id="IPR001031">
    <property type="entry name" value="Thioesterase"/>
</dbReference>
<dbReference type="PANTHER" id="PTHR43775:SF51">
    <property type="entry name" value="INACTIVE PHENOLPHTHIOCEROL SYNTHESIS POLYKETIDE SYNTHASE TYPE I PKS1-RELATED"/>
    <property type="match status" value="1"/>
</dbReference>
<dbReference type="InterPro" id="IPR016036">
    <property type="entry name" value="Malonyl_transacylase_ACP-bd"/>
</dbReference>
<dbReference type="Pfam" id="PF00109">
    <property type="entry name" value="ketoacyl-synt"/>
    <property type="match status" value="1"/>
</dbReference>
<sequence>MPEDARGPLPDATVPTDHRIAVVGLSCRLPKAPDPDVPWRLPDDAADAFDPAFFGISPREAASMGPRRRLVLELCWEALEHAGIVPGSLRGARVGVFVGAVRDGHAAPSYQQGPETIGHRTGGLLGLRGPSTTVYAGRSSSLVAVHLACESLRGGECDAALVGGLGPEPVPGAAGPAGPAAGARDRGAVRCEGGGVVVLKSLARALADGDRVLGVITGSGVGGGEDGGTGPDAPGGRSREEALRRVRERAGVGPRGVRYVEPHGAVGITDLIGALPGLGPDRREPARAPRSGESGRRLVVGLGSGGAGGGPDCHVVLEEAPRTAPAAGSDGTNGTDGPDGAAHPLPYTVSGTTPEALRAQARRLLGWLGEHSGARPGALSRALATTRTAFAHRAVVVAADREELARGLEALARDRRAAGLVRGTAVRRRDLAVLFTGEGGQRPGTGRGLYRAFPVFAAAFDEVCAHLGGGVREAVFGDDADAAAEALGRTGTAQAALFAVEVALYRLVESWGVVPKFVGGHSAGEIAAAHVAGVLSLKDAAVLVTARGRLMEALPGAGLMVAVRTGAEEVAPLLVPGTALAAVNGPRDVVVSGAREAVRAVVGRLAEQDVKSKTLRAGHAFHSPLMDPMLEEFRRAIAGLDFRRPRIAFVSALTGGIVGDEVAHPDYWVGHVRETVRFQDAVRTLESEGATAVLELGPEGVLAAMARPCLADEGAVVVPALCRRGDEVRALLTATATLYAHGVIGRLPLGIPAGAPLHGLPTYPFRREDRRPGRGAAARAARYPVGGPARAHRAAGAGTHGAGTAATGTTAAATAATGTAATGTAPTGMAATGHPLAAWRLDLPEAGAVLFTGTVSARSHPEFAGAGRVPAQALLEAALAVGGAIGAPEVEEAAAEAALTLPARGGVLLQLLAQAPDGAGRRRLTVVSRAGGADPEEPWVRHLTAVLAPGRAPSFALAEWPPDGAEPLEGAEEHPAVERAWRRGEEFLAELLLPAGLHGQPYALHPELLEAALHPVLAAAPEPLSAGEWRGTALYATGATSLRVRAVRGAFGVVALELADAEGGPVAAASVTLSELPGGPGRRPVTPLAPVWERVAEAAEPVRGPRRALLGVPGGGSCPSPLPECDGAPVYAGLPELLTAAADGRPVPELVLARLAEPATDAELYGRGVAAAVDEVRELVGAWLAEERLAGSVLAVVTGGAEEVLPGEGVADLVGAAVRGFVRSVQAWLAGTGGGRIMLVDVDDSDASRKALVRALGGGEPDLALRDGVAYARRLVRAECVVPGAGAGAGTGGPGTVRLSGAVEGPRARESARHLVEAYGVRLVGPGEEAAAVVHLSGPDGPSLEASVDAALALDGRPTPLAFVTTVGAAVGSGGPESDMVVGAFLTALAARRRAAGLPAAVLGWGADPEGLPAGLAVPAGGDGAALLGHALARSLTLVAARADAAGLRAAGGPVPALLRSLVVQRPRRAANRRADEGTSPAGPPAEPGPGAGPEQAPSAAGGTFAGLLRGAHAQGRTAEGAALLMAAAELLPGYDSRSGVARWPAPVRLAGGPEGAAGLFAFPSLGASSGPGEFLALAAALEGRRGLTVLAHPGFAGDAVLPRSRQALVRAQAEAVAEAAGPTRPVLLGHSSGGWIAHAVARELLEIGREAAAVVLLDTYARGGNRRGPAALTERLFDPAGPPGMADDTRLLAMGGHLRLFTDWTPEPASAPTLLVRASASAASATAGWEYADHLAEVVGDHLSLLGADAGAVADTVDGWLRKVAG</sequence>
<dbReference type="Gene3D" id="3.40.50.11460">
    <property type="match status" value="1"/>
</dbReference>
<evidence type="ECO:0000256" key="2">
    <source>
        <dbReference type="ARBA" id="ARBA00022679"/>
    </source>
</evidence>
<dbReference type="Gene3D" id="3.30.70.3290">
    <property type="match status" value="1"/>
</dbReference>
<dbReference type="SMART" id="SM00824">
    <property type="entry name" value="PKS_TE"/>
    <property type="match status" value="1"/>
</dbReference>
<feature type="domain" description="Ketosynthase family 3 (KS3)" evidence="6">
    <location>
        <begin position="1"/>
        <end position="360"/>
    </location>
</feature>
<accession>A0ABT7GPB5</accession>
<dbReference type="InterPro" id="IPR014043">
    <property type="entry name" value="Acyl_transferase_dom"/>
</dbReference>
<dbReference type="EMBL" id="JASITI010000006">
    <property type="protein sequence ID" value="MDK9495432.1"/>
    <property type="molecule type" value="Genomic_DNA"/>
</dbReference>
<dbReference type="SMART" id="SM00827">
    <property type="entry name" value="PKS_AT"/>
    <property type="match status" value="1"/>
</dbReference>
<dbReference type="SMART" id="SM00826">
    <property type="entry name" value="PKS_DH"/>
    <property type="match status" value="1"/>
</dbReference>
<evidence type="ECO:0000313" key="7">
    <source>
        <dbReference type="EMBL" id="MDK9495432.1"/>
    </source>
</evidence>
<dbReference type="InterPro" id="IPR050091">
    <property type="entry name" value="PKS_NRPS_Biosynth_Enz"/>
</dbReference>
<keyword evidence="4 7" id="KW-0012">Acyltransferase</keyword>
<feature type="compositionally biased region" description="Low complexity" evidence="5">
    <location>
        <begin position="1493"/>
        <end position="1503"/>
    </location>
</feature>
<feature type="region of interest" description="Disordered" evidence="5">
    <location>
        <begin position="322"/>
        <end position="345"/>
    </location>
</feature>
<dbReference type="Pfam" id="PF21089">
    <property type="entry name" value="PKS_DH_N"/>
    <property type="match status" value="1"/>
</dbReference>
<dbReference type="Pfam" id="PF00975">
    <property type="entry name" value="Thioesterase"/>
    <property type="match status" value="1"/>
</dbReference>
<evidence type="ECO:0000313" key="8">
    <source>
        <dbReference type="Proteomes" id="UP001223390"/>
    </source>
</evidence>
<evidence type="ECO:0000259" key="6">
    <source>
        <dbReference type="PROSITE" id="PS52004"/>
    </source>
</evidence>
<protein>
    <submittedName>
        <fullName evidence="7">Acyltransferase domain-containing protein</fullName>
    </submittedName>
</protein>
<name>A0ABT7GPB5_9ACTN</name>
<feature type="region of interest" description="Disordered" evidence="5">
    <location>
        <begin position="218"/>
        <end position="239"/>
    </location>
</feature>
<proteinExistence type="predicted"/>
<evidence type="ECO:0000256" key="4">
    <source>
        <dbReference type="ARBA" id="ARBA00023315"/>
    </source>
</evidence>
<dbReference type="Proteomes" id="UP001223390">
    <property type="component" value="Unassembled WGS sequence"/>
</dbReference>
<dbReference type="PROSITE" id="PS52004">
    <property type="entry name" value="KS3_2"/>
    <property type="match status" value="1"/>
</dbReference>
<dbReference type="SUPFAM" id="SSF55048">
    <property type="entry name" value="Probable ACP-binding domain of malonyl-CoA ACP transacylase"/>
    <property type="match status" value="1"/>
</dbReference>
<dbReference type="RefSeq" id="WP_285341040.1">
    <property type="nucleotide sequence ID" value="NZ_JASITI010000006.1"/>
</dbReference>
<evidence type="ECO:0000256" key="1">
    <source>
        <dbReference type="ARBA" id="ARBA00004792"/>
    </source>
</evidence>
<dbReference type="SUPFAM" id="SSF53474">
    <property type="entry name" value="alpha/beta-Hydrolases"/>
    <property type="match status" value="1"/>
</dbReference>
<dbReference type="InterPro" id="IPR055123">
    <property type="entry name" value="SpnB-like_Rossmann"/>
</dbReference>
<organism evidence="7 8">
    <name type="scientific">Streptomyces katrae</name>
    <dbReference type="NCBI Taxonomy" id="68223"/>
    <lineage>
        <taxon>Bacteria</taxon>
        <taxon>Bacillati</taxon>
        <taxon>Actinomycetota</taxon>
        <taxon>Actinomycetes</taxon>
        <taxon>Kitasatosporales</taxon>
        <taxon>Streptomycetaceae</taxon>
        <taxon>Streptomyces</taxon>
    </lineage>
</organism>